<dbReference type="Pfam" id="PF02195">
    <property type="entry name" value="ParB_N"/>
    <property type="match status" value="1"/>
</dbReference>
<reference evidence="2 3" key="1">
    <citation type="journal article" date="2012" name="J. Bacteriol.">
        <title>Draft Genome Sequence of the Purple Photosynthetic Bacterium Phaeospirillum molischianum DSM120, a Particularly Versatile Bacterium.</title>
        <authorList>
            <person name="Duquesne K."/>
            <person name="Prima V."/>
            <person name="Ji B."/>
            <person name="Rouy Z."/>
            <person name="Medigue C."/>
            <person name="Talla E."/>
            <person name="Sturgis J.N."/>
        </authorList>
    </citation>
    <scope>NUCLEOTIDE SEQUENCE [LARGE SCALE GENOMIC DNA]</scope>
    <source>
        <strain evidence="3">DSM120</strain>
    </source>
</reference>
<organism evidence="2 3">
    <name type="scientific">Magnetospirillum molischianum DSM 120</name>
    <dbReference type="NCBI Taxonomy" id="1150626"/>
    <lineage>
        <taxon>Bacteria</taxon>
        <taxon>Pseudomonadati</taxon>
        <taxon>Pseudomonadota</taxon>
        <taxon>Alphaproteobacteria</taxon>
        <taxon>Rhodospirillales</taxon>
        <taxon>Rhodospirillaceae</taxon>
        <taxon>Magnetospirillum</taxon>
    </lineage>
</organism>
<dbReference type="CDD" id="cd16403">
    <property type="entry name" value="ParB_N_like_MT"/>
    <property type="match status" value="1"/>
</dbReference>
<dbReference type="Proteomes" id="UP000004169">
    <property type="component" value="Unassembled WGS sequence"/>
</dbReference>
<dbReference type="Gene3D" id="3.90.1530.10">
    <property type="entry name" value="Conserved hypothetical protein from pyrococcus furiosus pfu- 392566-001, ParB domain"/>
    <property type="match status" value="1"/>
</dbReference>
<dbReference type="PANTHER" id="PTHR33375:SF1">
    <property type="entry name" value="CHROMOSOME-PARTITIONING PROTEIN PARB-RELATED"/>
    <property type="match status" value="1"/>
</dbReference>
<dbReference type="GO" id="GO:0045881">
    <property type="term" value="P:positive regulation of sporulation resulting in formation of a cellular spore"/>
    <property type="evidence" value="ECO:0007669"/>
    <property type="project" value="TreeGrafter"/>
</dbReference>
<evidence type="ECO:0000259" key="1">
    <source>
        <dbReference type="SMART" id="SM00470"/>
    </source>
</evidence>
<dbReference type="EMBL" id="CAHP01000060">
    <property type="protein sequence ID" value="CCG43272.1"/>
    <property type="molecule type" value="Genomic_DNA"/>
</dbReference>
<comment type="caution">
    <text evidence="2">The sequence shown here is derived from an EMBL/GenBank/DDBJ whole genome shotgun (WGS) entry which is preliminary data.</text>
</comment>
<feature type="domain" description="ParB-like N-terminal" evidence="1">
    <location>
        <begin position="12"/>
        <end position="98"/>
    </location>
</feature>
<accession>H8FY34</accession>
<name>H8FY34_MAGML</name>
<dbReference type="InterPro" id="IPR050336">
    <property type="entry name" value="Chromosome_partition/occlusion"/>
</dbReference>
<gene>
    <name evidence="2" type="ORF">PHAMO_80063</name>
</gene>
<dbReference type="OrthoDB" id="7806498at2"/>
<dbReference type="GO" id="GO:0005694">
    <property type="term" value="C:chromosome"/>
    <property type="evidence" value="ECO:0007669"/>
    <property type="project" value="TreeGrafter"/>
</dbReference>
<evidence type="ECO:0000313" key="2">
    <source>
        <dbReference type="EMBL" id="CCG43272.1"/>
    </source>
</evidence>
<dbReference type="SMART" id="SM00470">
    <property type="entry name" value="ParB"/>
    <property type="match status" value="1"/>
</dbReference>
<protein>
    <recommendedName>
        <fullName evidence="1">ParB-like N-terminal domain-containing protein</fullName>
    </recommendedName>
</protein>
<keyword evidence="3" id="KW-1185">Reference proteome</keyword>
<proteinExistence type="predicted"/>
<dbReference type="InterPro" id="IPR036086">
    <property type="entry name" value="ParB/Sulfiredoxin_sf"/>
</dbReference>
<dbReference type="InterPro" id="IPR003115">
    <property type="entry name" value="ParB_N"/>
</dbReference>
<dbReference type="STRING" id="1150626.PHAMO_80063"/>
<sequence>MTSRAEHKLAPQIWEIDRLTPYERNAKKHSDEQVETLAKAIQSLGWTAPIVVDKNGVIIAGHGRRLAALKLGLKKVPVLVRDDLTDDQVIALRLADNKVSSTDYDTNLLQLDLSDLHLADFDLSAIGFNEKELSFLIEDLAEMNGEALVEDITEAIETQKAEHEKAFKATDERPIPLAQAFGFKHVPGAKESVIARFMAQLEAETGLKGADALLHFVEGLQEAA</sequence>
<dbReference type="eggNOG" id="COG1475">
    <property type="taxonomic scope" value="Bacteria"/>
</dbReference>
<dbReference type="RefSeq" id="WP_002731343.1">
    <property type="nucleotide sequence ID" value="NZ_CAHP01000060.1"/>
</dbReference>
<dbReference type="PANTHER" id="PTHR33375">
    <property type="entry name" value="CHROMOSOME-PARTITIONING PROTEIN PARB-RELATED"/>
    <property type="match status" value="1"/>
</dbReference>
<dbReference type="AlphaFoldDB" id="H8FY34"/>
<dbReference type="GO" id="GO:0007059">
    <property type="term" value="P:chromosome segregation"/>
    <property type="evidence" value="ECO:0007669"/>
    <property type="project" value="TreeGrafter"/>
</dbReference>
<dbReference type="SUPFAM" id="SSF110849">
    <property type="entry name" value="ParB/Sulfiredoxin"/>
    <property type="match status" value="1"/>
</dbReference>
<evidence type="ECO:0000313" key="3">
    <source>
        <dbReference type="Proteomes" id="UP000004169"/>
    </source>
</evidence>